<name>A0A9P1BRY2_9DINO</name>
<dbReference type="InterPro" id="IPR036770">
    <property type="entry name" value="Ankyrin_rpt-contain_sf"/>
</dbReference>
<keyword evidence="2 3" id="KW-0040">ANK repeat</keyword>
<organism evidence="5">
    <name type="scientific">Cladocopium goreaui</name>
    <dbReference type="NCBI Taxonomy" id="2562237"/>
    <lineage>
        <taxon>Eukaryota</taxon>
        <taxon>Sar</taxon>
        <taxon>Alveolata</taxon>
        <taxon>Dinophyceae</taxon>
        <taxon>Suessiales</taxon>
        <taxon>Symbiodiniaceae</taxon>
        <taxon>Cladocopium</taxon>
    </lineage>
</organism>
<feature type="region of interest" description="Disordered" evidence="4">
    <location>
        <begin position="1"/>
        <end position="58"/>
    </location>
</feature>
<evidence type="ECO:0000313" key="6">
    <source>
        <dbReference type="EMBL" id="CAL4765477.1"/>
    </source>
</evidence>
<dbReference type="InterPro" id="IPR002110">
    <property type="entry name" value="Ankyrin_rpt"/>
</dbReference>
<sequence>MADDSGEDISGTEAQAVPVPVHSSRPASPPDATSVTAAETAELPAEVPAPDGDAGIATADGEGLALETQERRKAPEGLVWVVMHNSKALGRFQHVKVLVPKELTLTELRHFLCGKVGCPFKELHIEIEGKPMWAGREMPLIEVEDRDYRIRWCATTDGKKHTTGISWWRRGRRVNRVAKLMQSKQIGGINAVSWEQGRTVLHFIALNGDTDLFREAVSDPKADEDLINVRDKLGDTALTIAAITGYVDILATCLEKEADVEAKNLKGRTALLLAAEHGHSDAVQMLLVANAELDPGKGTTCPSAMYLAELNQRDGVVKTIVQHLQDMAGDDEF</sequence>
<dbReference type="PANTHER" id="PTHR24198:SF165">
    <property type="entry name" value="ANKYRIN REPEAT-CONTAINING PROTEIN-RELATED"/>
    <property type="match status" value="1"/>
</dbReference>
<dbReference type="SUPFAM" id="SSF48403">
    <property type="entry name" value="Ankyrin repeat"/>
    <property type="match status" value="1"/>
</dbReference>
<keyword evidence="7" id="KW-1185">Reference proteome</keyword>
<protein>
    <submittedName>
        <fullName evidence="5">Uncharacterized protein</fullName>
    </submittedName>
</protein>
<dbReference type="SMART" id="SM00248">
    <property type="entry name" value="ANK"/>
    <property type="match status" value="3"/>
</dbReference>
<dbReference type="AlphaFoldDB" id="A0A9P1BRY2"/>
<evidence type="ECO:0000256" key="4">
    <source>
        <dbReference type="SAM" id="MobiDB-lite"/>
    </source>
</evidence>
<feature type="repeat" description="ANK" evidence="3">
    <location>
        <begin position="233"/>
        <end position="265"/>
    </location>
</feature>
<reference evidence="5" key="1">
    <citation type="submission" date="2022-10" db="EMBL/GenBank/DDBJ databases">
        <authorList>
            <person name="Chen Y."/>
            <person name="Dougan E. K."/>
            <person name="Chan C."/>
            <person name="Rhodes N."/>
            <person name="Thang M."/>
        </authorList>
    </citation>
    <scope>NUCLEOTIDE SEQUENCE</scope>
</reference>
<dbReference type="EMBL" id="CAMXCT030000391">
    <property type="protein sequence ID" value="CAL4765477.1"/>
    <property type="molecule type" value="Genomic_DNA"/>
</dbReference>
<evidence type="ECO:0000256" key="2">
    <source>
        <dbReference type="ARBA" id="ARBA00023043"/>
    </source>
</evidence>
<comment type="caution">
    <text evidence="5">The sequence shown here is derived from an EMBL/GenBank/DDBJ whole genome shotgun (WGS) entry which is preliminary data.</text>
</comment>
<evidence type="ECO:0000256" key="1">
    <source>
        <dbReference type="ARBA" id="ARBA00022737"/>
    </source>
</evidence>
<proteinExistence type="predicted"/>
<reference evidence="6 7" key="2">
    <citation type="submission" date="2024-05" db="EMBL/GenBank/DDBJ databases">
        <authorList>
            <person name="Chen Y."/>
            <person name="Shah S."/>
            <person name="Dougan E. K."/>
            <person name="Thang M."/>
            <person name="Chan C."/>
        </authorList>
    </citation>
    <scope>NUCLEOTIDE SEQUENCE [LARGE SCALE GENOMIC DNA]</scope>
</reference>
<evidence type="ECO:0000313" key="7">
    <source>
        <dbReference type="Proteomes" id="UP001152797"/>
    </source>
</evidence>
<dbReference type="PROSITE" id="PS50297">
    <property type="entry name" value="ANK_REP_REGION"/>
    <property type="match status" value="1"/>
</dbReference>
<feature type="repeat" description="ANK" evidence="3">
    <location>
        <begin position="266"/>
        <end position="298"/>
    </location>
</feature>
<evidence type="ECO:0000313" key="5">
    <source>
        <dbReference type="EMBL" id="CAI3978165.1"/>
    </source>
</evidence>
<dbReference type="PANTHER" id="PTHR24198">
    <property type="entry name" value="ANKYRIN REPEAT AND PROTEIN KINASE DOMAIN-CONTAINING PROTEIN"/>
    <property type="match status" value="1"/>
</dbReference>
<dbReference type="OrthoDB" id="439668at2759"/>
<dbReference type="Gene3D" id="1.25.40.20">
    <property type="entry name" value="Ankyrin repeat-containing domain"/>
    <property type="match status" value="1"/>
</dbReference>
<dbReference type="EMBL" id="CAMXCT010000391">
    <property type="protein sequence ID" value="CAI3978165.1"/>
    <property type="molecule type" value="Genomic_DNA"/>
</dbReference>
<dbReference type="Pfam" id="PF12796">
    <property type="entry name" value="Ank_2"/>
    <property type="match status" value="1"/>
</dbReference>
<accession>A0A9P1BRY2</accession>
<dbReference type="Proteomes" id="UP001152797">
    <property type="component" value="Unassembled WGS sequence"/>
</dbReference>
<keyword evidence="1" id="KW-0677">Repeat</keyword>
<dbReference type="EMBL" id="CAMXCT020000391">
    <property type="protein sequence ID" value="CAL1131540.1"/>
    <property type="molecule type" value="Genomic_DNA"/>
</dbReference>
<evidence type="ECO:0000256" key="3">
    <source>
        <dbReference type="PROSITE-ProRule" id="PRU00023"/>
    </source>
</evidence>
<dbReference type="PROSITE" id="PS50088">
    <property type="entry name" value="ANK_REPEAT"/>
    <property type="match status" value="2"/>
</dbReference>
<gene>
    <name evidence="5" type="ORF">C1SCF055_LOCUS6238</name>
</gene>